<sequence>MFQSSADEDGCGFVRWVDPAPIHPHQEYIEYLQNRSFDLEMNIGDNGMEDDDNNNVVISQDTICSDPYCNCPCHKKDGDLPPPPPPPPPATTNAYYGEGATQYARWPHY</sequence>
<evidence type="ECO:0000256" key="1">
    <source>
        <dbReference type="SAM" id="MobiDB-lite"/>
    </source>
</evidence>
<reference evidence="2" key="1">
    <citation type="submission" date="2020-05" db="EMBL/GenBank/DDBJ databases">
        <title>WGS assembly of Panicum virgatum.</title>
        <authorList>
            <person name="Lovell J.T."/>
            <person name="Jenkins J."/>
            <person name="Shu S."/>
            <person name="Juenger T.E."/>
            <person name="Schmutz J."/>
        </authorList>
    </citation>
    <scope>NUCLEOTIDE SEQUENCE</scope>
    <source>
        <strain evidence="2">AP13</strain>
    </source>
</reference>
<accession>A0A8T0VG78</accession>
<gene>
    <name evidence="2" type="ORF">PVAP13_2NG047550</name>
</gene>
<proteinExistence type="predicted"/>
<dbReference type="EMBL" id="CM029040">
    <property type="protein sequence ID" value="KAG2631773.1"/>
    <property type="molecule type" value="Genomic_DNA"/>
</dbReference>
<feature type="region of interest" description="Disordered" evidence="1">
    <location>
        <begin position="76"/>
        <end position="95"/>
    </location>
</feature>
<name>A0A8T0VG78_PANVG</name>
<evidence type="ECO:0000313" key="3">
    <source>
        <dbReference type="Proteomes" id="UP000823388"/>
    </source>
</evidence>
<dbReference type="Proteomes" id="UP000823388">
    <property type="component" value="Chromosome 2N"/>
</dbReference>
<organism evidence="2 3">
    <name type="scientific">Panicum virgatum</name>
    <name type="common">Blackwell switchgrass</name>
    <dbReference type="NCBI Taxonomy" id="38727"/>
    <lineage>
        <taxon>Eukaryota</taxon>
        <taxon>Viridiplantae</taxon>
        <taxon>Streptophyta</taxon>
        <taxon>Embryophyta</taxon>
        <taxon>Tracheophyta</taxon>
        <taxon>Spermatophyta</taxon>
        <taxon>Magnoliopsida</taxon>
        <taxon>Liliopsida</taxon>
        <taxon>Poales</taxon>
        <taxon>Poaceae</taxon>
        <taxon>PACMAD clade</taxon>
        <taxon>Panicoideae</taxon>
        <taxon>Panicodae</taxon>
        <taxon>Paniceae</taxon>
        <taxon>Panicinae</taxon>
        <taxon>Panicum</taxon>
        <taxon>Panicum sect. Hiantes</taxon>
    </lineage>
</organism>
<protein>
    <submittedName>
        <fullName evidence="2">Uncharacterized protein</fullName>
    </submittedName>
</protein>
<feature type="compositionally biased region" description="Pro residues" evidence="1">
    <location>
        <begin position="80"/>
        <end position="90"/>
    </location>
</feature>
<evidence type="ECO:0000313" key="2">
    <source>
        <dbReference type="EMBL" id="KAG2631773.1"/>
    </source>
</evidence>
<comment type="caution">
    <text evidence="2">The sequence shown here is derived from an EMBL/GenBank/DDBJ whole genome shotgun (WGS) entry which is preliminary data.</text>
</comment>
<keyword evidence="3" id="KW-1185">Reference proteome</keyword>
<dbReference type="AlphaFoldDB" id="A0A8T0VG78"/>